<dbReference type="KEGG" id="gax:Pan161_42890"/>
<sequence length="406" mass="47099">MTSQERKNHAACRVDALIAQHASMRRAHQKKYWRLIHVIRSRTTLLSPGQQAGFLNPVNAGAVIQACVRMARRGFAWIRSPEDWVVPKGNSLVQFRSLVHHLYDKYSVPEFMTTVWWNEHEISWELDLYLHLARGQSVRKYQNIFCQRLSKKMAAQFMQAPDDLRPYTAIFWSQVRALGADDSLARILSTRTLLSLPRYDTPFWNSVIHFLVKYQPISVDETVEIVNFVFQQRYEPAEKVWGPGAGETPVQPQFSLKGRSLMSLRRHMVHWQSDLIEQGMMPPPGVSRLDFPWDRCSIRAYHCEQEDAVWSIEELLTPRQLQNESRRMNHCVSDYIGACIGRSTTIWSMKVKTGRRRRRQLTIEVHPQKKIIFQASGKNNCDPSGTVKDILNRWAAQEGLTLNESI</sequence>
<name>A0A517VHY2_9PLAN</name>
<organism evidence="1 2">
    <name type="scientific">Gimesia algae</name>
    <dbReference type="NCBI Taxonomy" id="2527971"/>
    <lineage>
        <taxon>Bacteria</taxon>
        <taxon>Pseudomonadati</taxon>
        <taxon>Planctomycetota</taxon>
        <taxon>Planctomycetia</taxon>
        <taxon>Planctomycetales</taxon>
        <taxon>Planctomycetaceae</taxon>
        <taxon>Gimesia</taxon>
    </lineage>
</organism>
<dbReference type="OrthoDB" id="214484at2"/>
<dbReference type="Proteomes" id="UP000316855">
    <property type="component" value="Chromosome"/>
</dbReference>
<dbReference type="AlphaFoldDB" id="A0A517VHY2"/>
<evidence type="ECO:0000313" key="2">
    <source>
        <dbReference type="Proteomes" id="UP000316855"/>
    </source>
</evidence>
<dbReference type="Pfam" id="PF14284">
    <property type="entry name" value="PcfJ"/>
    <property type="match status" value="1"/>
</dbReference>
<dbReference type="InterPro" id="IPR025586">
    <property type="entry name" value="PcfJ"/>
</dbReference>
<accession>A0A517VHY2</accession>
<gene>
    <name evidence="1" type="ORF">Pan161_42890</name>
</gene>
<keyword evidence="2" id="KW-1185">Reference proteome</keyword>
<dbReference type="RefSeq" id="WP_145230439.1">
    <property type="nucleotide sequence ID" value="NZ_CP036343.1"/>
</dbReference>
<evidence type="ECO:0008006" key="3">
    <source>
        <dbReference type="Google" id="ProtNLM"/>
    </source>
</evidence>
<proteinExistence type="predicted"/>
<dbReference type="EMBL" id="CP036343">
    <property type="protein sequence ID" value="QDT92621.1"/>
    <property type="molecule type" value="Genomic_DNA"/>
</dbReference>
<reference evidence="1 2" key="1">
    <citation type="submission" date="2019-02" db="EMBL/GenBank/DDBJ databases">
        <title>Deep-cultivation of Planctomycetes and their phenomic and genomic characterization uncovers novel biology.</title>
        <authorList>
            <person name="Wiegand S."/>
            <person name="Jogler M."/>
            <person name="Boedeker C."/>
            <person name="Pinto D."/>
            <person name="Vollmers J."/>
            <person name="Rivas-Marin E."/>
            <person name="Kohn T."/>
            <person name="Peeters S.H."/>
            <person name="Heuer A."/>
            <person name="Rast P."/>
            <person name="Oberbeckmann S."/>
            <person name="Bunk B."/>
            <person name="Jeske O."/>
            <person name="Meyerdierks A."/>
            <person name="Storesund J.E."/>
            <person name="Kallscheuer N."/>
            <person name="Luecker S."/>
            <person name="Lage O.M."/>
            <person name="Pohl T."/>
            <person name="Merkel B.J."/>
            <person name="Hornburger P."/>
            <person name="Mueller R.-W."/>
            <person name="Bruemmer F."/>
            <person name="Labrenz M."/>
            <person name="Spormann A.M."/>
            <person name="Op den Camp H."/>
            <person name="Overmann J."/>
            <person name="Amann R."/>
            <person name="Jetten M.S.M."/>
            <person name="Mascher T."/>
            <person name="Medema M.H."/>
            <person name="Devos D.P."/>
            <person name="Kaster A.-K."/>
            <person name="Ovreas L."/>
            <person name="Rohde M."/>
            <person name="Galperin M.Y."/>
            <person name="Jogler C."/>
        </authorList>
    </citation>
    <scope>NUCLEOTIDE SEQUENCE [LARGE SCALE GENOMIC DNA]</scope>
    <source>
        <strain evidence="1 2">Pan161</strain>
    </source>
</reference>
<evidence type="ECO:0000313" key="1">
    <source>
        <dbReference type="EMBL" id="QDT92621.1"/>
    </source>
</evidence>
<protein>
    <recommendedName>
        <fullName evidence="3">PcfJ-like protein</fullName>
    </recommendedName>
</protein>